<gene>
    <name evidence="1" type="ORF">E1283_29935</name>
</gene>
<name>A0A4R4SVJ9_9ACTN</name>
<dbReference type="Pfam" id="PF14433">
    <property type="entry name" value="SUKH-3"/>
    <property type="match status" value="1"/>
</dbReference>
<dbReference type="EMBL" id="SMKI01000456">
    <property type="protein sequence ID" value="TDC66219.1"/>
    <property type="molecule type" value="Genomic_DNA"/>
</dbReference>
<dbReference type="InterPro" id="IPR025850">
    <property type="entry name" value="SUKH-3"/>
</dbReference>
<dbReference type="Proteomes" id="UP000295345">
    <property type="component" value="Unassembled WGS sequence"/>
</dbReference>
<accession>A0A4R4SVJ9</accession>
<evidence type="ECO:0000313" key="1">
    <source>
        <dbReference type="EMBL" id="TDC66219.1"/>
    </source>
</evidence>
<evidence type="ECO:0000313" key="2">
    <source>
        <dbReference type="Proteomes" id="UP000295345"/>
    </source>
</evidence>
<sequence>MAVAKGSAGLWTSPRRSRTVRGGSCGAALTAAGWQPGRLHAAQAERWADALSGHRSPHGHPHQLFPAAFEAWAELGAVTLRPTGPGVELAAGTVVIDPLLGRHWARTLGELGRALGTELCPLGAEGGGTALLAVDRQGRLYCVDHTGDWYLGHDVLTGLSTLLTGTRPHRLVPPDPD</sequence>
<comment type="caution">
    <text evidence="1">The sequence shown here is derived from an EMBL/GenBank/DDBJ whole genome shotgun (WGS) entry which is preliminary data.</text>
</comment>
<organism evidence="1 2">
    <name type="scientific">Streptomyces hainanensis</name>
    <dbReference type="NCBI Taxonomy" id="402648"/>
    <lineage>
        <taxon>Bacteria</taxon>
        <taxon>Bacillati</taxon>
        <taxon>Actinomycetota</taxon>
        <taxon>Actinomycetes</taxon>
        <taxon>Kitasatosporales</taxon>
        <taxon>Streptomycetaceae</taxon>
        <taxon>Streptomyces</taxon>
    </lineage>
</organism>
<protein>
    <submittedName>
        <fullName evidence="1">SUKH-3 domain containing protein</fullName>
    </submittedName>
</protein>
<keyword evidence="2" id="KW-1185">Reference proteome</keyword>
<dbReference type="OrthoDB" id="4552872at2"/>
<proteinExistence type="predicted"/>
<reference evidence="1 2" key="1">
    <citation type="submission" date="2019-03" db="EMBL/GenBank/DDBJ databases">
        <title>Draft genome sequences of novel Actinobacteria.</title>
        <authorList>
            <person name="Sahin N."/>
            <person name="Ay H."/>
            <person name="Saygin H."/>
        </authorList>
    </citation>
    <scope>NUCLEOTIDE SEQUENCE [LARGE SCALE GENOMIC DNA]</scope>
    <source>
        <strain evidence="1 2">DSM 41900</strain>
    </source>
</reference>
<dbReference type="AlphaFoldDB" id="A0A4R4SVJ9"/>